<gene>
    <name evidence="1" type="ORF">ERS852417_02893</name>
</gene>
<dbReference type="Pfam" id="PF13783">
    <property type="entry name" value="DUF4177"/>
    <property type="match status" value="1"/>
</dbReference>
<evidence type="ECO:0000313" key="2">
    <source>
        <dbReference type="Proteomes" id="UP000095384"/>
    </source>
</evidence>
<dbReference type="Proteomes" id="UP000095384">
    <property type="component" value="Unassembled WGS sequence"/>
</dbReference>
<evidence type="ECO:0000313" key="1">
    <source>
        <dbReference type="EMBL" id="CUO69890.1"/>
    </source>
</evidence>
<accession>A0A174H9W9</accession>
<dbReference type="EMBL" id="CYYW01000036">
    <property type="protein sequence ID" value="CUO69890.1"/>
    <property type="molecule type" value="Genomic_DNA"/>
</dbReference>
<protein>
    <recommendedName>
        <fullName evidence="3">DUF4177 domain-containing protein</fullName>
    </recommendedName>
</protein>
<dbReference type="AlphaFoldDB" id="A0A174H9W9"/>
<organism evidence="1 2">
    <name type="scientific">Agathobacter rectalis</name>
    <dbReference type="NCBI Taxonomy" id="39491"/>
    <lineage>
        <taxon>Bacteria</taxon>
        <taxon>Bacillati</taxon>
        <taxon>Bacillota</taxon>
        <taxon>Clostridia</taxon>
        <taxon>Lachnospirales</taxon>
        <taxon>Lachnospiraceae</taxon>
        <taxon>Agathobacter</taxon>
    </lineage>
</organism>
<name>A0A174H9W9_9FIRM</name>
<reference evidence="1 2" key="1">
    <citation type="submission" date="2015-09" db="EMBL/GenBank/DDBJ databases">
        <authorList>
            <consortium name="Pathogen Informatics"/>
        </authorList>
    </citation>
    <scope>NUCLEOTIDE SEQUENCE [LARGE SCALE GENOMIC DNA]</scope>
    <source>
        <strain evidence="1 2">2789STDY5608860</strain>
    </source>
</reference>
<dbReference type="InterPro" id="IPR025234">
    <property type="entry name" value="YjzH-like"/>
</dbReference>
<evidence type="ECO:0008006" key="3">
    <source>
        <dbReference type="Google" id="ProtNLM"/>
    </source>
</evidence>
<proteinExistence type="predicted"/>
<sequence>MIMKEYKYVEVKFEAKGVLFHSASEPKEIINKYAKEGYSYVGFIPTLIDAHGGFRRIDLIFEK</sequence>